<evidence type="ECO:0000256" key="2">
    <source>
        <dbReference type="ARBA" id="ARBA00022448"/>
    </source>
</evidence>
<name>A0A1V2H739_9PROT</name>
<dbReference type="EMBL" id="MLCO01000034">
    <property type="protein sequence ID" value="ONG56862.1"/>
    <property type="molecule type" value="Genomic_DNA"/>
</dbReference>
<dbReference type="InterPro" id="IPR046342">
    <property type="entry name" value="CBS_dom_sf"/>
</dbReference>
<keyword evidence="8" id="KW-0868">Chloride</keyword>
<keyword evidence="12" id="KW-1185">Reference proteome</keyword>
<dbReference type="GO" id="GO:0005254">
    <property type="term" value="F:chloride channel activity"/>
    <property type="evidence" value="ECO:0007669"/>
    <property type="project" value="UniProtKB-KW"/>
</dbReference>
<evidence type="ECO:0000256" key="8">
    <source>
        <dbReference type="ARBA" id="ARBA00023214"/>
    </source>
</evidence>
<evidence type="ECO:0000256" key="5">
    <source>
        <dbReference type="ARBA" id="ARBA00023065"/>
    </source>
</evidence>
<sequence length="587" mass="60464">MSRITRWWQARTAGGSFRDVVRQSELGILALGALAGVASGLLAAGLGGAARGVHWLIFGPESQHGLSVLRDADPLALLLAPATGGLLLGLLGLALARWRPRQPIDPIEANALHGGRMSIWDGLVVGAQNLLSNGFGASVGLEAAYTQLGGGVASKLGRGFGLRRGDLRVLVGCGAAGAIAAAFGAPLTGAFYAFELVIGSYAIAHLAPVMAAAVAGTLVAGLLGSSTPVLAAGLASPDWEDTGVALLIGLLCALAGIALMRGVTLAEAGLRRVIPWGTFRPMAGGLMVGCLALVTPAVLSAGHGALHLAFVVEGAALPLLGLMLLKALASAISIGSGFRGGLFFASLLLGALLGKLVAAGAIVLGVTVDPLLAAIVGMSAFGTAVIGAPLAMSFIALETTQSFAVAGVVVLAVIASGTTVRRLFGYSFATWRFHLRGEGIRSAHDIGWLRDLTVGKLMRREVRTVKLDSRLSAFRREFPLGSTTHVVALDAAERYAGLILVPEAYAEGLDEAATVAQLVHLQDQVLLPAQNAKQAMALFDATDAEALAVVDQRDTSRLLGLVKASFLLRRYSEELDKRRQDELGMAG</sequence>
<accession>A0A1V2H739</accession>
<evidence type="ECO:0000256" key="4">
    <source>
        <dbReference type="ARBA" id="ARBA00022989"/>
    </source>
</evidence>
<dbReference type="PANTHER" id="PTHR43427">
    <property type="entry name" value="CHLORIDE CHANNEL PROTEIN CLC-E"/>
    <property type="match status" value="1"/>
</dbReference>
<feature type="transmembrane region" description="Helical" evidence="10">
    <location>
        <begin position="341"/>
        <end position="364"/>
    </location>
</feature>
<dbReference type="OrthoDB" id="9814803at2"/>
<dbReference type="GO" id="GO:0034707">
    <property type="term" value="C:chloride channel complex"/>
    <property type="evidence" value="ECO:0007669"/>
    <property type="project" value="UniProtKB-KW"/>
</dbReference>
<comment type="subcellular location">
    <subcellularLocation>
        <location evidence="1">Membrane</location>
        <topology evidence="1">Multi-pass membrane protein</topology>
    </subcellularLocation>
</comment>
<feature type="transmembrane region" description="Helical" evidence="10">
    <location>
        <begin position="371"/>
        <end position="397"/>
    </location>
</feature>
<proteinExistence type="predicted"/>
<dbReference type="Pfam" id="PF00654">
    <property type="entry name" value="Voltage_CLC"/>
    <property type="match status" value="1"/>
</dbReference>
<comment type="caution">
    <text evidence="11">The sequence shown here is derived from an EMBL/GenBank/DDBJ whole genome shotgun (WGS) entry which is preliminary data.</text>
</comment>
<keyword evidence="7" id="KW-0869">Chloride channel</keyword>
<feature type="transmembrane region" description="Helical" evidence="10">
    <location>
        <begin position="26"/>
        <end position="50"/>
    </location>
</feature>
<dbReference type="InterPro" id="IPR014743">
    <property type="entry name" value="Cl-channel_core"/>
</dbReference>
<gene>
    <name evidence="11" type="ORF">BKE38_05255</name>
</gene>
<evidence type="ECO:0000313" key="12">
    <source>
        <dbReference type="Proteomes" id="UP000188879"/>
    </source>
</evidence>
<dbReference type="AlphaFoldDB" id="A0A1V2H739"/>
<evidence type="ECO:0000256" key="9">
    <source>
        <dbReference type="ARBA" id="ARBA00023303"/>
    </source>
</evidence>
<dbReference type="RefSeq" id="WP_076956334.1">
    <property type="nucleotide sequence ID" value="NZ_MLCO01000034.1"/>
</dbReference>
<feature type="transmembrane region" description="Helical" evidence="10">
    <location>
        <begin position="244"/>
        <end position="263"/>
    </location>
</feature>
<keyword evidence="2" id="KW-0813">Transport</keyword>
<keyword evidence="5" id="KW-0406">Ion transport</keyword>
<evidence type="ECO:0000256" key="6">
    <source>
        <dbReference type="ARBA" id="ARBA00023136"/>
    </source>
</evidence>
<feature type="transmembrane region" description="Helical" evidence="10">
    <location>
        <begin position="403"/>
        <end position="424"/>
    </location>
</feature>
<evidence type="ECO:0000256" key="7">
    <source>
        <dbReference type="ARBA" id="ARBA00023173"/>
    </source>
</evidence>
<evidence type="ECO:0000256" key="1">
    <source>
        <dbReference type="ARBA" id="ARBA00004141"/>
    </source>
</evidence>
<dbReference type="SUPFAM" id="SSF81340">
    <property type="entry name" value="Clc chloride channel"/>
    <property type="match status" value="1"/>
</dbReference>
<reference evidence="11 12" key="1">
    <citation type="submission" date="2016-10" db="EMBL/GenBank/DDBJ databases">
        <title>Draft Genome sequence of Roseomonas sp. strain M3.</title>
        <authorList>
            <person name="Subhash Y."/>
            <person name="Lee S."/>
        </authorList>
    </citation>
    <scope>NUCLEOTIDE SEQUENCE [LARGE SCALE GENOMIC DNA]</scope>
    <source>
        <strain evidence="11 12">M3</strain>
    </source>
</reference>
<dbReference type="Proteomes" id="UP000188879">
    <property type="component" value="Unassembled WGS sequence"/>
</dbReference>
<keyword evidence="9" id="KW-0407">Ion channel</keyword>
<feature type="transmembrane region" description="Helical" evidence="10">
    <location>
        <begin position="283"/>
        <end position="301"/>
    </location>
</feature>
<dbReference type="Gene3D" id="3.10.580.10">
    <property type="entry name" value="CBS-domain"/>
    <property type="match status" value="1"/>
</dbReference>
<feature type="transmembrane region" description="Helical" evidence="10">
    <location>
        <begin position="169"/>
        <end position="194"/>
    </location>
</feature>
<feature type="transmembrane region" description="Helical" evidence="10">
    <location>
        <begin position="200"/>
        <end position="223"/>
    </location>
</feature>
<dbReference type="InterPro" id="IPR050368">
    <property type="entry name" value="ClC-type_chloride_channel"/>
</dbReference>
<keyword evidence="4 10" id="KW-1133">Transmembrane helix</keyword>
<dbReference type="SUPFAM" id="SSF54631">
    <property type="entry name" value="CBS-domain pair"/>
    <property type="match status" value="1"/>
</dbReference>
<keyword evidence="6 10" id="KW-0472">Membrane</keyword>
<dbReference type="PANTHER" id="PTHR43427:SF6">
    <property type="entry name" value="CHLORIDE CHANNEL PROTEIN CLC-E"/>
    <property type="match status" value="1"/>
</dbReference>
<organism evidence="11 12">
    <name type="scientific">Teichococcus deserti</name>
    <dbReference type="NCBI Taxonomy" id="1817963"/>
    <lineage>
        <taxon>Bacteria</taxon>
        <taxon>Pseudomonadati</taxon>
        <taxon>Pseudomonadota</taxon>
        <taxon>Alphaproteobacteria</taxon>
        <taxon>Acetobacterales</taxon>
        <taxon>Roseomonadaceae</taxon>
        <taxon>Roseomonas</taxon>
    </lineage>
</organism>
<evidence type="ECO:0000256" key="10">
    <source>
        <dbReference type="SAM" id="Phobius"/>
    </source>
</evidence>
<protein>
    <submittedName>
        <fullName evidence="11">Chloride channel protein</fullName>
    </submittedName>
</protein>
<dbReference type="InterPro" id="IPR001807">
    <property type="entry name" value="ClC"/>
</dbReference>
<keyword evidence="3 10" id="KW-0812">Transmembrane</keyword>
<dbReference type="Gene3D" id="1.10.3080.10">
    <property type="entry name" value="Clc chloride channel"/>
    <property type="match status" value="1"/>
</dbReference>
<feature type="transmembrane region" description="Helical" evidence="10">
    <location>
        <begin position="75"/>
        <end position="96"/>
    </location>
</feature>
<evidence type="ECO:0000313" key="11">
    <source>
        <dbReference type="EMBL" id="ONG56862.1"/>
    </source>
</evidence>
<dbReference type="CDD" id="cd00400">
    <property type="entry name" value="Voltage_gated_ClC"/>
    <property type="match status" value="1"/>
</dbReference>
<feature type="transmembrane region" description="Helical" evidence="10">
    <location>
        <begin position="308"/>
        <end position="329"/>
    </location>
</feature>
<evidence type="ECO:0000256" key="3">
    <source>
        <dbReference type="ARBA" id="ARBA00022692"/>
    </source>
</evidence>